<dbReference type="KEGG" id="nfl:COO91_06569"/>
<proteinExistence type="predicted"/>
<sequence length="127" mass="14274">MLHLSLLCSESEVREIELIVPPAANMPALRGLALHKKFGGGRNLTLAEAIAHKKPLTAEDINTMVDFFEKFKPDMDDPGWYNPEKPSVGWIRWSLMGDQSGKSWSLDTKKILEKGLKDKSIKIKTPE</sequence>
<protein>
    <submittedName>
        <fullName evidence="1">Uncharacterized protein</fullName>
    </submittedName>
</protein>
<evidence type="ECO:0000313" key="1">
    <source>
        <dbReference type="EMBL" id="AUB40552.1"/>
    </source>
</evidence>
<dbReference type="Proteomes" id="UP000232003">
    <property type="component" value="Chromosome"/>
</dbReference>
<evidence type="ECO:0000313" key="2">
    <source>
        <dbReference type="Proteomes" id="UP000232003"/>
    </source>
</evidence>
<accession>A0A2K8SYP5</accession>
<dbReference type="EMBL" id="CP024785">
    <property type="protein sequence ID" value="AUB40552.1"/>
    <property type="molecule type" value="Genomic_DNA"/>
</dbReference>
<reference evidence="1 2" key="1">
    <citation type="submission" date="2017-11" db="EMBL/GenBank/DDBJ databases">
        <title>Complete genome of a free-living desiccation-tolerant cyanobacterium and its photosynthetic adaptation to extreme terrestrial habitat.</title>
        <authorList>
            <person name="Shang J."/>
        </authorList>
    </citation>
    <scope>NUCLEOTIDE SEQUENCE [LARGE SCALE GENOMIC DNA]</scope>
    <source>
        <strain evidence="1 2">CCNUN1</strain>
    </source>
</reference>
<dbReference type="AlphaFoldDB" id="A0A2K8SYP5"/>
<organism evidence="1 2">
    <name type="scientific">Nostoc flagelliforme CCNUN1</name>
    <dbReference type="NCBI Taxonomy" id="2038116"/>
    <lineage>
        <taxon>Bacteria</taxon>
        <taxon>Bacillati</taxon>
        <taxon>Cyanobacteriota</taxon>
        <taxon>Cyanophyceae</taxon>
        <taxon>Nostocales</taxon>
        <taxon>Nostocaceae</taxon>
        <taxon>Nostoc</taxon>
    </lineage>
</organism>
<keyword evidence="2" id="KW-1185">Reference proteome</keyword>
<name>A0A2K8SYP5_9NOSO</name>
<gene>
    <name evidence="1" type="ORF">COO91_06569</name>
</gene>